<dbReference type="Pfam" id="PF14492">
    <property type="entry name" value="EFG_III"/>
    <property type="match status" value="1"/>
</dbReference>
<dbReference type="SUPFAM" id="SSF50447">
    <property type="entry name" value="Translation proteins"/>
    <property type="match status" value="1"/>
</dbReference>
<evidence type="ECO:0000256" key="3">
    <source>
        <dbReference type="ARBA" id="ARBA00022768"/>
    </source>
</evidence>
<dbReference type="SMART" id="SM00838">
    <property type="entry name" value="EFG_C"/>
    <property type="match status" value="1"/>
</dbReference>
<evidence type="ECO:0000256" key="7">
    <source>
        <dbReference type="HAMAP-Rule" id="MF_00054"/>
    </source>
</evidence>
<comment type="function">
    <text evidence="6 7">Catalyzes the GTP-dependent ribosomal translocation step during translation elongation. During this step, the ribosome changes from the pre-translocational (PRE) to the post-translocational (POST) state as the newly formed A-site-bound peptidyl-tRNA and P-site-bound deacylated tRNA move to the P and E sites, respectively. Catalyzes the coordinated movement of the two tRNA molecules, the mRNA and conformational changes in the ribosome.</text>
</comment>
<keyword evidence="12" id="KW-1185">Reference proteome</keyword>
<keyword evidence="3 7" id="KW-0251">Elongation factor</keyword>
<dbReference type="InterPro" id="IPR020568">
    <property type="entry name" value="Ribosomal_Su5_D2-typ_SF"/>
</dbReference>
<dbReference type="NCBIfam" id="TIGR00484">
    <property type="entry name" value="EF-G"/>
    <property type="match status" value="1"/>
</dbReference>
<protein>
    <recommendedName>
        <fullName evidence="7 8">Elongation factor G</fullName>
        <shortName evidence="7">EF-G</shortName>
    </recommendedName>
</protein>
<dbReference type="InterPro" id="IPR009000">
    <property type="entry name" value="Transl_B-barrel_sf"/>
</dbReference>
<dbReference type="InterPro" id="IPR027417">
    <property type="entry name" value="P-loop_NTPase"/>
</dbReference>
<keyword evidence="5 7" id="KW-0342">GTP-binding</keyword>
<dbReference type="GO" id="GO:0003746">
    <property type="term" value="F:translation elongation factor activity"/>
    <property type="evidence" value="ECO:0007669"/>
    <property type="project" value="UniProtKB-KW"/>
</dbReference>
<dbReference type="Gene3D" id="3.30.230.10">
    <property type="match status" value="1"/>
</dbReference>
<dbReference type="SMART" id="SM00889">
    <property type="entry name" value="EFG_IV"/>
    <property type="match status" value="1"/>
</dbReference>
<dbReference type="CDD" id="cd04088">
    <property type="entry name" value="EFG_mtEFG_II"/>
    <property type="match status" value="1"/>
</dbReference>
<dbReference type="NCBIfam" id="TIGR00231">
    <property type="entry name" value="small_GTP"/>
    <property type="match status" value="1"/>
</dbReference>
<dbReference type="CDD" id="cd01886">
    <property type="entry name" value="EF-G"/>
    <property type="match status" value="1"/>
</dbReference>
<dbReference type="Proteomes" id="UP001326715">
    <property type="component" value="Chromosome"/>
</dbReference>
<dbReference type="InterPro" id="IPR035649">
    <property type="entry name" value="EFG_V"/>
</dbReference>
<dbReference type="InterPro" id="IPR004540">
    <property type="entry name" value="Transl_elong_EFG/EF2"/>
</dbReference>
<feature type="domain" description="Tr-type G" evidence="10">
    <location>
        <begin position="5"/>
        <end position="280"/>
    </location>
</feature>
<name>A0ABZ0XC57_9BACT</name>
<dbReference type="InterPro" id="IPR005225">
    <property type="entry name" value="Small_GTP-bd"/>
</dbReference>
<dbReference type="InterPro" id="IPR005517">
    <property type="entry name" value="Transl_elong_EFG/EF2_IV"/>
</dbReference>
<dbReference type="Gene3D" id="3.30.70.870">
    <property type="entry name" value="Elongation Factor G (Translational Gtpase), domain 3"/>
    <property type="match status" value="1"/>
</dbReference>
<dbReference type="InterPro" id="IPR053905">
    <property type="entry name" value="EF-G-like_DII"/>
</dbReference>
<dbReference type="RefSeq" id="WP_072363577.1">
    <property type="nucleotide sequence ID" value="NZ_CP139972.1"/>
</dbReference>
<evidence type="ECO:0000256" key="2">
    <source>
        <dbReference type="ARBA" id="ARBA00022741"/>
    </source>
</evidence>
<dbReference type="SUPFAM" id="SSF52540">
    <property type="entry name" value="P-loop containing nucleoside triphosphate hydrolases"/>
    <property type="match status" value="1"/>
</dbReference>
<dbReference type="InterPro" id="IPR000795">
    <property type="entry name" value="T_Tr_GTP-bd_dom"/>
</dbReference>
<dbReference type="PANTHER" id="PTHR43261:SF1">
    <property type="entry name" value="RIBOSOME-RELEASING FACTOR 2, MITOCHONDRIAL"/>
    <property type="match status" value="1"/>
</dbReference>
<dbReference type="CDD" id="cd16262">
    <property type="entry name" value="EFG_III"/>
    <property type="match status" value="1"/>
</dbReference>
<reference evidence="11 12" key="1">
    <citation type="submission" date="2023-11" db="EMBL/GenBank/DDBJ databases">
        <title>MicrobeMod: A computational toolkit for identifying prokaryotic methylation and restriction-modification with nanopore sequencing.</title>
        <authorList>
            <person name="Crits-Christoph A."/>
            <person name="Kang S.C."/>
            <person name="Lee H."/>
            <person name="Ostrov N."/>
        </authorList>
    </citation>
    <scope>NUCLEOTIDE SEQUENCE [LARGE SCALE GENOMIC DNA]</scope>
    <source>
        <strain evidence="11 12">ATCC 23090</strain>
    </source>
</reference>
<dbReference type="InterPro" id="IPR041095">
    <property type="entry name" value="EFG_II"/>
</dbReference>
<dbReference type="NCBIfam" id="NF009381">
    <property type="entry name" value="PRK12740.1-5"/>
    <property type="match status" value="1"/>
</dbReference>
<keyword evidence="7" id="KW-0963">Cytoplasm</keyword>
<dbReference type="InterPro" id="IPR009022">
    <property type="entry name" value="EFG_III"/>
</dbReference>
<evidence type="ECO:0000256" key="5">
    <source>
        <dbReference type="ARBA" id="ARBA00023134"/>
    </source>
</evidence>
<dbReference type="Pfam" id="PF00009">
    <property type="entry name" value="GTP_EFTU"/>
    <property type="match status" value="1"/>
</dbReference>
<keyword evidence="2 7" id="KW-0547">Nucleotide-binding</keyword>
<evidence type="ECO:0000256" key="8">
    <source>
        <dbReference type="NCBIfam" id="TIGR00484"/>
    </source>
</evidence>
<comment type="similarity">
    <text evidence="1 7">Belongs to the TRAFAC class translation factor GTPase superfamily. Classic translation factor GTPase family. EF-G/EF-2 subfamily.</text>
</comment>
<organism evidence="11 12">
    <name type="scientific">Chitinophaga sancti</name>
    <dbReference type="NCBI Taxonomy" id="1004"/>
    <lineage>
        <taxon>Bacteria</taxon>
        <taxon>Pseudomonadati</taxon>
        <taxon>Bacteroidota</taxon>
        <taxon>Chitinophagia</taxon>
        <taxon>Chitinophagales</taxon>
        <taxon>Chitinophagaceae</taxon>
        <taxon>Chitinophaga</taxon>
    </lineage>
</organism>
<dbReference type="SUPFAM" id="SSF54980">
    <property type="entry name" value="EF-G C-terminal domain-like"/>
    <property type="match status" value="2"/>
</dbReference>
<keyword evidence="4 7" id="KW-0648">Protein biosynthesis</keyword>
<dbReference type="InterPro" id="IPR014721">
    <property type="entry name" value="Ribsml_uS5_D2-typ_fold_subgr"/>
</dbReference>
<feature type="compositionally biased region" description="Low complexity" evidence="9">
    <location>
        <begin position="311"/>
        <end position="322"/>
    </location>
</feature>
<evidence type="ECO:0000256" key="6">
    <source>
        <dbReference type="ARBA" id="ARBA00024731"/>
    </source>
</evidence>
<comment type="subcellular location">
    <subcellularLocation>
        <location evidence="7">Cytoplasm</location>
    </subcellularLocation>
</comment>
<dbReference type="CDD" id="cd03713">
    <property type="entry name" value="EFG_mtEFG_C"/>
    <property type="match status" value="1"/>
</dbReference>
<dbReference type="Gene3D" id="3.40.50.300">
    <property type="entry name" value="P-loop containing nucleotide triphosphate hydrolases"/>
    <property type="match status" value="1"/>
</dbReference>
<feature type="binding site" evidence="7">
    <location>
        <begin position="14"/>
        <end position="21"/>
    </location>
    <ligand>
        <name>GTP</name>
        <dbReference type="ChEBI" id="CHEBI:37565"/>
    </ligand>
</feature>
<evidence type="ECO:0000256" key="4">
    <source>
        <dbReference type="ARBA" id="ARBA00022917"/>
    </source>
</evidence>
<accession>A0ABZ0XC57</accession>
<dbReference type="PRINTS" id="PR00315">
    <property type="entry name" value="ELONGATNFCT"/>
</dbReference>
<evidence type="ECO:0000313" key="11">
    <source>
        <dbReference type="EMBL" id="WQG88172.1"/>
    </source>
</evidence>
<dbReference type="InterPro" id="IPR000640">
    <property type="entry name" value="EFG_V-like"/>
</dbReference>
<dbReference type="Gene3D" id="3.30.70.240">
    <property type="match status" value="1"/>
</dbReference>
<sequence>MKRLSQYRNIGIMAHVDAGKTTVTERMLYYTGLTHKLGSVDEGNTVMDSDPQEEKRGITISSAAITTYWNDHQINLIDTPGHVDFTAEVERSLRVLDGGVVVFCAKSGVQPQSETVWRQADKYEVPRIVLINKMDRQGANFLHVVQEIREMLQANAVPVQIPVGAEDNFSGVVDLITMQAYVWNSDDGKQFVVTEIPAHLQEAVLQARKNLLEELSLVDEQIFEKYTEDPAAVSAEDLYAALRKATLHRVLIPVLAAAAYRNKGVQPLLDAVVRYLPSPEEMGKLKAESVPAFAENGNESSSTNVEKESVLVENENESSSAKNESHPVSLNDSPLTALAFKIMADDYAGKLTLVRVYTGALHTGDMVWNSRTNKKVRISRLLRIMSDKFEAVDEIGAGDIGAVVGLKEVRTGDTLSDPAHPVSLESIDFPEPMIGYAIEAKLAKDANRLGEVLAKLVDEDPTLQVSIDPASGQTILKGMGELHLEVVLEKIANNYQLEVSKGQPQIAYKEVFTTSVIHKEVYKKQNGGSGSFAVIQFELGPGTDGLAGLEFVNEIKGGAIPKEYIPSVQKGFEEAMKTGVLSGYPMQSMKVRLLDGQIHENDSHALDFEHAAIIGFRTAAAKANPRLLEPVMSVEVTTPEEYTGVVTGDLNRRRGMIRHMEMRGNAQVIKADVPLAELFGYVTTLRSLCAGRATASITFAGYEHTPVSVGV</sequence>
<feature type="binding site" evidence="7">
    <location>
        <begin position="78"/>
        <end position="82"/>
    </location>
    <ligand>
        <name>GTP</name>
        <dbReference type="ChEBI" id="CHEBI:37565"/>
    </ligand>
</feature>
<dbReference type="Pfam" id="PF00679">
    <property type="entry name" value="EFG_C"/>
    <property type="match status" value="1"/>
</dbReference>
<evidence type="ECO:0000256" key="1">
    <source>
        <dbReference type="ARBA" id="ARBA00005870"/>
    </source>
</evidence>
<dbReference type="Pfam" id="PF03764">
    <property type="entry name" value="EFG_IV"/>
    <property type="match status" value="1"/>
</dbReference>
<dbReference type="HAMAP" id="MF_00054_B">
    <property type="entry name" value="EF_G_EF_2_B"/>
    <property type="match status" value="1"/>
</dbReference>
<evidence type="ECO:0000259" key="10">
    <source>
        <dbReference type="PROSITE" id="PS51722"/>
    </source>
</evidence>
<evidence type="ECO:0000256" key="9">
    <source>
        <dbReference type="SAM" id="MobiDB-lite"/>
    </source>
</evidence>
<dbReference type="Pfam" id="PF22042">
    <property type="entry name" value="EF-G_D2"/>
    <property type="match status" value="1"/>
</dbReference>
<feature type="region of interest" description="Disordered" evidence="9">
    <location>
        <begin position="294"/>
        <end position="330"/>
    </location>
</feature>
<dbReference type="InterPro" id="IPR035647">
    <property type="entry name" value="EFG_III/V"/>
</dbReference>
<gene>
    <name evidence="7 11" type="primary">fusA</name>
    <name evidence="11" type="ORF">SR876_24910</name>
</gene>
<evidence type="ECO:0000313" key="12">
    <source>
        <dbReference type="Proteomes" id="UP001326715"/>
    </source>
</evidence>
<dbReference type="PROSITE" id="PS51722">
    <property type="entry name" value="G_TR_2"/>
    <property type="match status" value="1"/>
</dbReference>
<dbReference type="Gene3D" id="2.40.30.10">
    <property type="entry name" value="Translation factors"/>
    <property type="match status" value="1"/>
</dbReference>
<feature type="binding site" evidence="7">
    <location>
        <begin position="132"/>
        <end position="135"/>
    </location>
    <ligand>
        <name>GTP</name>
        <dbReference type="ChEBI" id="CHEBI:37565"/>
    </ligand>
</feature>
<dbReference type="SUPFAM" id="SSF54211">
    <property type="entry name" value="Ribosomal protein S5 domain 2-like"/>
    <property type="match status" value="1"/>
</dbReference>
<dbReference type="PANTHER" id="PTHR43261">
    <property type="entry name" value="TRANSLATION ELONGATION FACTOR G-RELATED"/>
    <property type="match status" value="1"/>
</dbReference>
<dbReference type="EMBL" id="CP140154">
    <property type="protein sequence ID" value="WQG88172.1"/>
    <property type="molecule type" value="Genomic_DNA"/>
</dbReference>
<proteinExistence type="inferred from homology"/>